<protein>
    <submittedName>
        <fullName evidence="1">Uncharacterized protein</fullName>
    </submittedName>
</protein>
<evidence type="ECO:0000313" key="2">
    <source>
        <dbReference type="Proteomes" id="UP000658754"/>
    </source>
</evidence>
<organism evidence="1 2">
    <name type="scientific">Pseudarthrobacter scleromae</name>
    <dbReference type="NCBI Taxonomy" id="158897"/>
    <lineage>
        <taxon>Bacteria</taxon>
        <taxon>Bacillati</taxon>
        <taxon>Actinomycetota</taxon>
        <taxon>Actinomycetes</taxon>
        <taxon>Micrococcales</taxon>
        <taxon>Micrococcaceae</taxon>
        <taxon>Pseudarthrobacter</taxon>
    </lineage>
</organism>
<name>A0ABQ2CEH1_9MICC</name>
<comment type="caution">
    <text evidence="1">The sequence shown here is derived from an EMBL/GenBank/DDBJ whole genome shotgun (WGS) entry which is preliminary data.</text>
</comment>
<sequence length="280" mass="31983">MTDRNRILAELADRARRDLQLRHDHFDREEAARTAAISDERKKQLNLTPEHFRKAWEFIEGRRVQERAQLEKGIAFFGTFSSDVLAALDDDLRNEGPFSNAHGISLRDGTPGRHTSRHSGTASFLSEFKSRHSGERYIRDFFTFLPTDPSIIHDAWAALGLEEPTGLTEVADEQNSKQAIGDILLVTRALRSAQEAYQGQFVKSTGYGWGDEFAYRTEHLRHFTRAFAEYYLERVPADEALAYELGNATEDRYGLTLEGVTEHNFLQILQRYRGSIGRMA</sequence>
<dbReference type="RefSeq" id="WP_188727491.1">
    <property type="nucleotide sequence ID" value="NZ_BMKV01000001.1"/>
</dbReference>
<keyword evidence="2" id="KW-1185">Reference proteome</keyword>
<gene>
    <name evidence="1" type="ORF">GCM10007175_05650</name>
</gene>
<accession>A0ABQ2CEH1</accession>
<dbReference type="EMBL" id="BMKV01000001">
    <property type="protein sequence ID" value="GGI71663.1"/>
    <property type="molecule type" value="Genomic_DNA"/>
</dbReference>
<reference evidence="2" key="1">
    <citation type="journal article" date="2019" name="Int. J. Syst. Evol. Microbiol.">
        <title>The Global Catalogue of Microorganisms (GCM) 10K type strain sequencing project: providing services to taxonomists for standard genome sequencing and annotation.</title>
        <authorList>
            <consortium name="The Broad Institute Genomics Platform"/>
            <consortium name="The Broad Institute Genome Sequencing Center for Infectious Disease"/>
            <person name="Wu L."/>
            <person name="Ma J."/>
        </authorList>
    </citation>
    <scope>NUCLEOTIDE SEQUENCE [LARGE SCALE GENOMIC DNA]</scope>
    <source>
        <strain evidence="2">CGMCC 1.3601</strain>
    </source>
</reference>
<dbReference type="Proteomes" id="UP000658754">
    <property type="component" value="Unassembled WGS sequence"/>
</dbReference>
<proteinExistence type="predicted"/>
<evidence type="ECO:0000313" key="1">
    <source>
        <dbReference type="EMBL" id="GGI71663.1"/>
    </source>
</evidence>